<dbReference type="Proteomes" id="UP000183015">
    <property type="component" value="Unassembled WGS sequence"/>
</dbReference>
<accession>A0A1H7TR96</accession>
<dbReference type="EMBL" id="FOAZ01000014">
    <property type="protein sequence ID" value="SEL87049.1"/>
    <property type="molecule type" value="Genomic_DNA"/>
</dbReference>
<evidence type="ECO:0000313" key="2">
    <source>
        <dbReference type="Proteomes" id="UP000183015"/>
    </source>
</evidence>
<dbReference type="OrthoDB" id="4454357at2"/>
<evidence type="ECO:0000313" key="1">
    <source>
        <dbReference type="EMBL" id="SEL87049.1"/>
    </source>
</evidence>
<protein>
    <submittedName>
        <fullName evidence="1">Uncharacterized protein</fullName>
    </submittedName>
</protein>
<sequence length="113" mass="11749">MTVGHDADNAVFHSFPDGTELCRFAVDRFVAQAGANEDASIGDEEDDDAHVAWSGGYLDSATAVITIAGETEDDEWSVPYVVDCPAERSEAAFLPTLGCAATAPGPPSTRTAG</sequence>
<keyword evidence="2" id="KW-1185">Reference proteome</keyword>
<organism evidence="1 2">
    <name type="scientific">Streptacidiphilus jiangxiensis</name>
    <dbReference type="NCBI Taxonomy" id="235985"/>
    <lineage>
        <taxon>Bacteria</taxon>
        <taxon>Bacillati</taxon>
        <taxon>Actinomycetota</taxon>
        <taxon>Actinomycetes</taxon>
        <taxon>Kitasatosporales</taxon>
        <taxon>Streptomycetaceae</taxon>
        <taxon>Streptacidiphilus</taxon>
    </lineage>
</organism>
<reference evidence="2" key="1">
    <citation type="submission" date="2016-10" db="EMBL/GenBank/DDBJ databases">
        <authorList>
            <person name="Varghese N."/>
        </authorList>
    </citation>
    <scope>NUCLEOTIDE SEQUENCE [LARGE SCALE GENOMIC DNA]</scope>
    <source>
        <strain evidence="2">DSM 45096 / BCRC 16803 / CGMCC 4.1857 / CIP 109030 / JCM 12277 / KCTC 19219 / NBRC 100920 / 33214</strain>
    </source>
</reference>
<gene>
    <name evidence="1" type="ORF">SAMN05414137_114146</name>
</gene>
<name>A0A1H7TR96_STRJI</name>
<dbReference type="RefSeq" id="WP_052439178.1">
    <property type="nucleotide sequence ID" value="NZ_FOAZ01000014.1"/>
</dbReference>
<proteinExistence type="predicted"/>
<dbReference type="AlphaFoldDB" id="A0A1H7TR96"/>